<reference evidence="4" key="2">
    <citation type="submission" date="2015-01" db="EMBL/GenBank/DDBJ databases">
        <title>Evolutionary Origins and Diversification of the Mycorrhizal Mutualists.</title>
        <authorList>
            <consortium name="DOE Joint Genome Institute"/>
            <consortium name="Mycorrhizal Genomics Consortium"/>
            <person name="Kohler A."/>
            <person name="Kuo A."/>
            <person name="Nagy L.G."/>
            <person name="Floudas D."/>
            <person name="Copeland A."/>
            <person name="Barry K.W."/>
            <person name="Cichocki N."/>
            <person name="Veneault-Fourrey C."/>
            <person name="LaButti K."/>
            <person name="Lindquist E.A."/>
            <person name="Lipzen A."/>
            <person name="Lundell T."/>
            <person name="Morin E."/>
            <person name="Murat C."/>
            <person name="Riley R."/>
            <person name="Ohm R."/>
            <person name="Sun H."/>
            <person name="Tunlid A."/>
            <person name="Henrissat B."/>
            <person name="Grigoriev I.V."/>
            <person name="Hibbett D.S."/>
            <person name="Martin F."/>
        </authorList>
    </citation>
    <scope>NUCLEOTIDE SEQUENCE [LARGE SCALE GENOMIC DNA]</scope>
    <source>
        <strain evidence="4">Zn</strain>
    </source>
</reference>
<dbReference type="CDD" id="cd06587">
    <property type="entry name" value="VOC"/>
    <property type="match status" value="1"/>
</dbReference>
<dbReference type="InterPro" id="IPR058998">
    <property type="entry name" value="YycE-like_N"/>
</dbReference>
<dbReference type="InParanoid" id="A0A0C3GXK3"/>
<evidence type="ECO:0000256" key="1">
    <source>
        <dbReference type="SAM" id="MobiDB-lite"/>
    </source>
</evidence>
<feature type="domain" description="VOC" evidence="2">
    <location>
        <begin position="21"/>
        <end position="149"/>
    </location>
</feature>
<dbReference type="Pfam" id="PF22659">
    <property type="entry name" value="YycE-like_C"/>
    <property type="match status" value="1"/>
</dbReference>
<accession>A0A0C3GXK3</accession>
<name>A0A0C3GXK3_OIDMZ</name>
<evidence type="ECO:0000313" key="3">
    <source>
        <dbReference type="EMBL" id="KIM95011.1"/>
    </source>
</evidence>
<dbReference type="InterPro" id="IPR058997">
    <property type="entry name" value="YycE-like_C"/>
</dbReference>
<dbReference type="Proteomes" id="UP000054321">
    <property type="component" value="Unassembled WGS sequence"/>
</dbReference>
<evidence type="ECO:0000313" key="4">
    <source>
        <dbReference type="Proteomes" id="UP000054321"/>
    </source>
</evidence>
<feature type="region of interest" description="Disordered" evidence="1">
    <location>
        <begin position="1"/>
        <end position="22"/>
    </location>
</feature>
<dbReference type="EMBL" id="KN832888">
    <property type="protein sequence ID" value="KIM95011.1"/>
    <property type="molecule type" value="Genomic_DNA"/>
</dbReference>
<feature type="compositionally biased region" description="Polar residues" evidence="1">
    <location>
        <begin position="12"/>
        <end position="22"/>
    </location>
</feature>
<dbReference type="AlphaFoldDB" id="A0A0C3GXK3"/>
<dbReference type="PROSITE" id="PS51819">
    <property type="entry name" value="VOC"/>
    <property type="match status" value="1"/>
</dbReference>
<proteinExistence type="predicted"/>
<dbReference type="Gene3D" id="3.10.180.10">
    <property type="entry name" value="2,3-Dihydroxybiphenyl 1,2-Dioxygenase, domain 1"/>
    <property type="match status" value="1"/>
</dbReference>
<evidence type="ECO:0000259" key="2">
    <source>
        <dbReference type="PROSITE" id="PS51819"/>
    </source>
</evidence>
<dbReference type="SUPFAM" id="SSF54593">
    <property type="entry name" value="Glyoxalase/Bleomycin resistance protein/Dihydroxybiphenyl dioxygenase"/>
    <property type="match status" value="1"/>
</dbReference>
<keyword evidence="4" id="KW-1185">Reference proteome</keyword>
<sequence>MAAPTFHPITVNDGSGKTPSASTHIRIARPSRDLVAAEKFYVQGLGMKVLFRHTYEDGGHEHTILMLGYPKGAWHLELVYSSGDKDFPVAAPTEEDLLVLYLDGKVDAAVVDGLVEKGGKKVTARNAYWEECGVTVSDPDGYRVVLTVRAWENEELAE</sequence>
<dbReference type="OrthoDB" id="2338662at2759"/>
<organism evidence="3 4">
    <name type="scientific">Oidiodendron maius (strain Zn)</name>
    <dbReference type="NCBI Taxonomy" id="913774"/>
    <lineage>
        <taxon>Eukaryota</taxon>
        <taxon>Fungi</taxon>
        <taxon>Dikarya</taxon>
        <taxon>Ascomycota</taxon>
        <taxon>Pezizomycotina</taxon>
        <taxon>Leotiomycetes</taxon>
        <taxon>Leotiomycetes incertae sedis</taxon>
        <taxon>Myxotrichaceae</taxon>
        <taxon>Oidiodendron</taxon>
    </lineage>
</organism>
<dbReference type="InterPro" id="IPR029068">
    <property type="entry name" value="Glyas_Bleomycin-R_OHBP_Dase"/>
</dbReference>
<reference evidence="3 4" key="1">
    <citation type="submission" date="2014-04" db="EMBL/GenBank/DDBJ databases">
        <authorList>
            <consortium name="DOE Joint Genome Institute"/>
            <person name="Kuo A."/>
            <person name="Martino E."/>
            <person name="Perotto S."/>
            <person name="Kohler A."/>
            <person name="Nagy L.G."/>
            <person name="Floudas D."/>
            <person name="Copeland A."/>
            <person name="Barry K.W."/>
            <person name="Cichocki N."/>
            <person name="Veneault-Fourrey C."/>
            <person name="LaButti K."/>
            <person name="Lindquist E.A."/>
            <person name="Lipzen A."/>
            <person name="Lundell T."/>
            <person name="Morin E."/>
            <person name="Murat C."/>
            <person name="Sun H."/>
            <person name="Tunlid A."/>
            <person name="Henrissat B."/>
            <person name="Grigoriev I.V."/>
            <person name="Hibbett D.S."/>
            <person name="Martin F."/>
            <person name="Nordberg H.P."/>
            <person name="Cantor M.N."/>
            <person name="Hua S.X."/>
        </authorList>
    </citation>
    <scope>NUCLEOTIDE SEQUENCE [LARGE SCALE GENOMIC DNA]</scope>
    <source>
        <strain evidence="3 4">Zn</strain>
    </source>
</reference>
<dbReference type="Pfam" id="PF22658">
    <property type="entry name" value="YycE-like_N"/>
    <property type="match status" value="1"/>
</dbReference>
<protein>
    <recommendedName>
        <fullName evidence="2">VOC domain-containing protein</fullName>
    </recommendedName>
</protein>
<dbReference type="InterPro" id="IPR037523">
    <property type="entry name" value="VOC_core"/>
</dbReference>
<gene>
    <name evidence="3" type="ORF">OIDMADRAFT_21267</name>
</gene>
<dbReference type="HOGENOM" id="CLU_107214_1_0_1"/>